<reference evidence="1 2" key="1">
    <citation type="submission" date="2020-09" db="EMBL/GenBank/DDBJ databases">
        <title>Diversity and distribution of actinomycetes associated with coral in the coast of Hainan.</title>
        <authorList>
            <person name="Li F."/>
        </authorList>
    </citation>
    <scope>NUCLEOTIDE SEQUENCE [LARGE SCALE GENOMIC DNA]</scope>
    <source>
        <strain evidence="1 2">HNM0947</strain>
    </source>
</reference>
<protein>
    <submittedName>
        <fullName evidence="1">Uncharacterized protein</fullName>
    </submittedName>
</protein>
<gene>
    <name evidence="1" type="ORF">IDM40_04730</name>
</gene>
<proteinExistence type="predicted"/>
<evidence type="ECO:0000313" key="1">
    <source>
        <dbReference type="EMBL" id="MBE2998016.1"/>
    </source>
</evidence>
<sequence>MRNVLQGLGAYLAVAGVSGAVDHLWTQPVLGLFLNWFNRSGPVWWAPSVASTNYCAEGVR</sequence>
<evidence type="ECO:0000313" key="2">
    <source>
        <dbReference type="Proteomes" id="UP000806528"/>
    </source>
</evidence>
<organism evidence="1 2">
    <name type="scientific">Nocardiopsis coralli</name>
    <dbReference type="NCBI Taxonomy" id="2772213"/>
    <lineage>
        <taxon>Bacteria</taxon>
        <taxon>Bacillati</taxon>
        <taxon>Actinomycetota</taxon>
        <taxon>Actinomycetes</taxon>
        <taxon>Streptosporangiales</taxon>
        <taxon>Nocardiopsidaceae</taxon>
        <taxon>Nocardiopsis</taxon>
    </lineage>
</organism>
<keyword evidence="2" id="KW-1185">Reference proteome</keyword>
<dbReference type="RefSeq" id="WP_193120750.1">
    <property type="nucleotide sequence ID" value="NZ_JADBGI010000003.1"/>
</dbReference>
<comment type="caution">
    <text evidence="1">The sequence shown here is derived from an EMBL/GenBank/DDBJ whole genome shotgun (WGS) entry which is preliminary data.</text>
</comment>
<dbReference type="EMBL" id="JADBGI010000003">
    <property type="protein sequence ID" value="MBE2998016.1"/>
    <property type="molecule type" value="Genomic_DNA"/>
</dbReference>
<dbReference type="Proteomes" id="UP000806528">
    <property type="component" value="Unassembled WGS sequence"/>
</dbReference>
<name>A0ABR9P2E0_9ACTN</name>
<accession>A0ABR9P2E0</accession>